<dbReference type="Gene3D" id="3.40.50.2300">
    <property type="match status" value="1"/>
</dbReference>
<dbReference type="InterPro" id="IPR052020">
    <property type="entry name" value="Cyclic_di-GMP/3'3'-cGAMP_PDE"/>
</dbReference>
<accession>A0A562T1F8</accession>
<dbReference type="PANTHER" id="PTHR45228:SF4">
    <property type="entry name" value="LIPOPROTEIN"/>
    <property type="match status" value="1"/>
</dbReference>
<reference evidence="3 4" key="1">
    <citation type="submission" date="2019-07" db="EMBL/GenBank/DDBJ databases">
        <title>Genomic Encyclopedia of Archaeal and Bacterial Type Strains, Phase II (KMG-II): from individual species to whole genera.</title>
        <authorList>
            <person name="Goeker M."/>
        </authorList>
    </citation>
    <scope>NUCLEOTIDE SEQUENCE [LARGE SCALE GENOMIC DNA]</scope>
    <source>
        <strain evidence="3 4">ATCC BAA-252</strain>
    </source>
</reference>
<dbReference type="Pfam" id="PF00072">
    <property type="entry name" value="Response_reg"/>
    <property type="match status" value="1"/>
</dbReference>
<feature type="domain" description="Response regulatory" evidence="2">
    <location>
        <begin position="7"/>
        <end position="122"/>
    </location>
</feature>
<proteinExistence type="predicted"/>
<dbReference type="InterPro" id="IPR001789">
    <property type="entry name" value="Sig_transdc_resp-reg_receiver"/>
</dbReference>
<dbReference type="Gene3D" id="1.10.3210.10">
    <property type="entry name" value="Hypothetical protein af1432"/>
    <property type="match status" value="1"/>
</dbReference>
<dbReference type="Pfam" id="PF13487">
    <property type="entry name" value="HD_5"/>
    <property type="match status" value="1"/>
</dbReference>
<evidence type="ECO:0000259" key="2">
    <source>
        <dbReference type="PROSITE" id="PS50110"/>
    </source>
</evidence>
<gene>
    <name evidence="3" type="ORF">JM93_02060</name>
</gene>
<dbReference type="Proteomes" id="UP000320593">
    <property type="component" value="Unassembled WGS sequence"/>
</dbReference>
<dbReference type="OrthoDB" id="9802066at2"/>
<protein>
    <submittedName>
        <fullName evidence="3">Response regulator RpfG family c-di-GMP phosphodiesterase</fullName>
    </submittedName>
</protein>
<dbReference type="PROSITE" id="PS50110">
    <property type="entry name" value="RESPONSE_REGULATORY"/>
    <property type="match status" value="1"/>
</dbReference>
<dbReference type="AlphaFoldDB" id="A0A562T1F8"/>
<dbReference type="EMBL" id="VLLF01000004">
    <property type="protein sequence ID" value="TWI87495.1"/>
    <property type="molecule type" value="Genomic_DNA"/>
</dbReference>
<name>A0A562T1F8_9HYPH</name>
<dbReference type="SUPFAM" id="SSF52172">
    <property type="entry name" value="CheY-like"/>
    <property type="match status" value="1"/>
</dbReference>
<evidence type="ECO:0000256" key="1">
    <source>
        <dbReference type="PROSITE-ProRule" id="PRU00169"/>
    </source>
</evidence>
<organism evidence="3 4">
    <name type="scientific">Roseibium hamelinense</name>
    <dbReference type="NCBI Taxonomy" id="150831"/>
    <lineage>
        <taxon>Bacteria</taxon>
        <taxon>Pseudomonadati</taxon>
        <taxon>Pseudomonadota</taxon>
        <taxon>Alphaproteobacteria</taxon>
        <taxon>Hyphomicrobiales</taxon>
        <taxon>Stappiaceae</taxon>
        <taxon>Roseibium</taxon>
    </lineage>
</organism>
<keyword evidence="4" id="KW-1185">Reference proteome</keyword>
<evidence type="ECO:0000313" key="3">
    <source>
        <dbReference type="EMBL" id="TWI87495.1"/>
    </source>
</evidence>
<dbReference type="RefSeq" id="WP_145342880.1">
    <property type="nucleotide sequence ID" value="NZ_SMLY01000081.1"/>
</dbReference>
<comment type="caution">
    <text evidence="1">Lacks conserved residue(s) required for the propagation of feature annotation.</text>
</comment>
<comment type="caution">
    <text evidence="3">The sequence shown here is derived from an EMBL/GenBank/DDBJ whole genome shotgun (WGS) entry which is preliminary data.</text>
</comment>
<sequence length="397" mass="44061">MTTKAQQLLVVDPDPKVRDAFLRLFSSNYLVTVFDNPDGALKWLAAHPDVAVIVSCANLTGHGGAVFLQASEHHAPHAARIMLTAEQSVEVLKAAVNSGHLFMLLTKPCSPKELISAVEAGCAHHDRLAQERLLLEKTLKGSVKLLIDMLSLFHADAFRKTSTMRTQAMKIAKRLNLKRTWELEMAILLSPLGEALLPKDILSRYRAAKTLTEQQKDVLERAPGQTRDLLKNIPQLDKVAHILYLSGRGFDGSGFPKNGPVGKDIPLPSRLVRILTDLWYASPENGVDAAAFEALSIKGRQYDPYLLEIARSCLLTDGDDKPRRQVTLCYIRALKPGDVLVDDILTDGGYELVLSRDHQLTETTIRRLEQYNHVSGIRQPIRVHREVEKAAAENIPA</sequence>
<dbReference type="InterPro" id="IPR011006">
    <property type="entry name" value="CheY-like_superfamily"/>
</dbReference>
<evidence type="ECO:0000313" key="4">
    <source>
        <dbReference type="Proteomes" id="UP000320593"/>
    </source>
</evidence>
<dbReference type="PANTHER" id="PTHR45228">
    <property type="entry name" value="CYCLIC DI-GMP PHOSPHODIESTERASE TM_0186-RELATED"/>
    <property type="match status" value="1"/>
</dbReference>
<dbReference type="SMART" id="SM00448">
    <property type="entry name" value="REC"/>
    <property type="match status" value="1"/>
</dbReference>
<dbReference type="GO" id="GO:0000160">
    <property type="term" value="P:phosphorelay signal transduction system"/>
    <property type="evidence" value="ECO:0007669"/>
    <property type="project" value="InterPro"/>
</dbReference>